<dbReference type="EMBL" id="QUSZ01004198">
    <property type="protein sequence ID" value="RHY15442.1"/>
    <property type="molecule type" value="Genomic_DNA"/>
</dbReference>
<organism evidence="5 6">
    <name type="scientific">Aphanomyces astaci</name>
    <name type="common">Crayfish plague agent</name>
    <dbReference type="NCBI Taxonomy" id="112090"/>
    <lineage>
        <taxon>Eukaryota</taxon>
        <taxon>Sar</taxon>
        <taxon>Stramenopiles</taxon>
        <taxon>Oomycota</taxon>
        <taxon>Saprolegniomycetes</taxon>
        <taxon>Saprolegniales</taxon>
        <taxon>Verrucalvaceae</taxon>
        <taxon>Aphanomyces</taxon>
    </lineage>
</organism>
<feature type="transmembrane region" description="Helical" evidence="3">
    <location>
        <begin position="1456"/>
        <end position="1479"/>
    </location>
</feature>
<evidence type="ECO:0000256" key="2">
    <source>
        <dbReference type="SAM" id="MobiDB-lite"/>
    </source>
</evidence>
<feature type="domain" description="Fungal lipase-type" evidence="4">
    <location>
        <begin position="1696"/>
        <end position="1851"/>
    </location>
</feature>
<dbReference type="SMART" id="SM00248">
    <property type="entry name" value="ANK"/>
    <property type="match status" value="2"/>
</dbReference>
<name>A0A397B9T8_APHAT</name>
<evidence type="ECO:0000313" key="6">
    <source>
        <dbReference type="Proteomes" id="UP000265427"/>
    </source>
</evidence>
<dbReference type="SUPFAM" id="SSF53474">
    <property type="entry name" value="alpha/beta-Hydrolases"/>
    <property type="match status" value="1"/>
</dbReference>
<feature type="transmembrane region" description="Helical" evidence="3">
    <location>
        <begin position="1324"/>
        <end position="1351"/>
    </location>
</feature>
<dbReference type="Proteomes" id="UP000265427">
    <property type="component" value="Unassembled WGS sequence"/>
</dbReference>
<feature type="transmembrane region" description="Helical" evidence="3">
    <location>
        <begin position="1499"/>
        <end position="1524"/>
    </location>
</feature>
<dbReference type="InterPro" id="IPR002921">
    <property type="entry name" value="Fungal_lipase-type"/>
</dbReference>
<keyword evidence="3" id="KW-1133">Transmembrane helix</keyword>
<dbReference type="PROSITE" id="PS50088">
    <property type="entry name" value="ANK_REPEAT"/>
    <property type="match status" value="2"/>
</dbReference>
<dbReference type="Gene3D" id="1.25.40.20">
    <property type="entry name" value="Ankyrin repeat-containing domain"/>
    <property type="match status" value="1"/>
</dbReference>
<feature type="transmembrane region" description="Helical" evidence="3">
    <location>
        <begin position="1250"/>
        <end position="1274"/>
    </location>
</feature>
<dbReference type="CDD" id="cd00519">
    <property type="entry name" value="Lipase_3"/>
    <property type="match status" value="1"/>
</dbReference>
<comment type="caution">
    <text evidence="5">The sequence shown here is derived from an EMBL/GenBank/DDBJ whole genome shotgun (WGS) entry which is preliminary data.</text>
</comment>
<keyword evidence="3" id="KW-0472">Membrane</keyword>
<feature type="repeat" description="ANK" evidence="1">
    <location>
        <begin position="250"/>
        <end position="282"/>
    </location>
</feature>
<evidence type="ECO:0000256" key="1">
    <source>
        <dbReference type="PROSITE-ProRule" id="PRU00023"/>
    </source>
</evidence>
<dbReference type="Pfam" id="PF01764">
    <property type="entry name" value="Lipase_3"/>
    <property type="match status" value="1"/>
</dbReference>
<feature type="transmembrane region" description="Helical" evidence="3">
    <location>
        <begin position="1412"/>
        <end position="1436"/>
    </location>
</feature>
<dbReference type="InterPro" id="IPR002110">
    <property type="entry name" value="Ankyrin_rpt"/>
</dbReference>
<protein>
    <recommendedName>
        <fullName evidence="4">Fungal lipase-type domain-containing protein</fullName>
    </recommendedName>
</protein>
<sequence length="2055" mass="228310">MGNEQSSSARQQHTLIHRTSSSGSSGDKRLRSPDHYAGLPFVVWNGQHHFAEPSSYKYNSRGSQVQGHVVFVDPIRADNELRNADALAGNIAVVERGGRVHFPDIIRRLIKAGVTGCIFIEREAYFGPKMLFEGFHSSGRQSVDIPIVRLSKHHADQFMAKKPSKVVIEFLRGPAALERLEADDIPFGISTASRLGETAILRSLLLSAQAKLSIKKRGTTALHNAARSGHGDCLATLIDAKADLDVPSANSTTALMEAARAGKLGAVKQLADAGASLTAKDDQRRHIEEAVGTPGFTVMDLIGMSDTKDGVSIDILKREVLRNPRTVAWLEEPHVIFDVLRQLTAAPPCTKIDPLYGAYKAHHFCCQVALWYGVHVFERNGHVDLETCVGYFKVLFNFLCRPGELDPVLVILFCDVVNCYVNHRGLGPAMVYFLGTESAHIVPWLVCHIGLDSIRDSLVWLLYSDLSKAGQGYVAQSGLFGCMLDRLYSWQRTLSWGVGTAYQRDSVENICSLLKYIVFPPSVCDAVVFVENHDLSLPLITARTPPGLQNELLRTLLAHLCRTDHALQVFLDLGYAELTRQVCASAKLPLEEGGALSVLMMLMSTLGYHKKKRDVASVEALLRDVHCDLTTVLVPRVASMVALCKQVVAKPGKTGNTLLCLVTFLKRCIFLQHGALNASLASAGCMPVLMSSFESNPTNSMLHHEVTDIIRFVLLDPDQKRLPSCPLLNSLFVSSTSLLLFVMKSYHARVQYKGHMTTIANSIFTLIKYVYLNHILQTCVDSGGCCSTPSYKDKSAITCQELVRQYTLGTPEWAEFETVLAKQNAVEMTPLGQRHAPLCSGCISLKESSSKYVTSTLGHVDRMSGYLETIFSGAATFHCKVNVTDDSISGFMYKKDKIHDHIPVPEPTRVSSFIQFPVPMPFHALTFTLTYVGLCRKCDKLWYCDTLHSGTANWTTRMKWVIPTSVRKWYSFGASAGPGGGAHGIQFTTKGYKNFLVMTDTWGRQEQWIHAIEDAIEASLTNIHVSSANALAIEIDNDADNSTIDAMKKNETGTDVGEMRKRAQTVGTTGLTKELDLKMFQKSITFDVKTKPMLGMINRLPPRFQTDPNEAAGPMDTKGSIRHTRPYNEKHSAHCHRDGKWAMQPSGDSRALPPESRATARPFETLPNLNVDPLADIEAGISRDVHQVEEVVKKHSRVVTSRRISRKVTRDSIKVIARQMGSLSRFKIKRLSMVSTTDLKMDTLTPHDIMITYGLFNLVLIAGALMSIGSVVWWSSSRFSVTASPDMDIEVAHYLIQAFTSAVCGVFTRRMYKLPTGERQPVQSTMALIAVVYGLVSLGEVVFGIGFSGAYGSWATRRHCWYDGHGRAVNVTVRNVLNAIQAVLLYAVLNLLCRCFKTPTTSNVSTEVEIAVWPYACYVVLRVVLGCTFGFVLDYLPMTNLVTVARLYINSSVEVAPGILITCVVITAIDGAFSAWAFLEISQVRRSFRLCFVKNISKFIVAFNFFMNYNVNMVFALVVCGHGVSWLVPTEYYVTNSNVIQCTGATAAIVGFRLTIVAWLLISMYACLPADAMGLRGWIYSSPGGLDVKTNRVRYFVHPSDVFQTANFNISDLLKHSSSSASSVATIDPRHFVLEGQIEMFNFAYLAYACGHKDYSQEFMHLDNMIGDKRFGLVDHIHEPHNDTHCLIVQSPDKIVVAFRGTTSWKNFRTDFNAARREYKVSFDHIVDTVEPEYRPQNVSRVNCCKRKYPWVHEGFWVAYQTVAGRVLAAIECLHSQSPRPVYVTGHSLGGALAILCSLDVALKWGSHQVTCTTFGCPRVGGNAFKKLYNAHVPATFRFVNSRDPICHSPIRTLWDSFTEVGTTVLLNDFGNMIINPNMLEYSMLNRGVSMEAHKLTFYQLSLLLWCTRAHGRTFEPQFWPHSLQQLRWLCGHIPEVLQYLSRSSLLGGGHPISEDVRLLSILRHVHKNVQPTSTRLGIFKREVACLSCKSMIESLVENAIVPTEAEAVEVGRILLAKGRINMVGGIVFNKHGHFVLIQDSKPRRASVQHDEDIK</sequence>
<dbReference type="GO" id="GO:0006629">
    <property type="term" value="P:lipid metabolic process"/>
    <property type="evidence" value="ECO:0007669"/>
    <property type="project" value="InterPro"/>
</dbReference>
<dbReference type="Pfam" id="PF12796">
    <property type="entry name" value="Ank_2"/>
    <property type="match status" value="1"/>
</dbReference>
<feature type="repeat" description="ANK" evidence="1">
    <location>
        <begin position="217"/>
        <end position="249"/>
    </location>
</feature>
<keyword evidence="3" id="KW-0812">Transmembrane</keyword>
<proteinExistence type="predicted"/>
<evidence type="ECO:0000313" key="5">
    <source>
        <dbReference type="EMBL" id="RHY15442.1"/>
    </source>
</evidence>
<evidence type="ECO:0000256" key="3">
    <source>
        <dbReference type="SAM" id="Phobius"/>
    </source>
</evidence>
<dbReference type="InterPro" id="IPR029058">
    <property type="entry name" value="AB_hydrolase_fold"/>
</dbReference>
<dbReference type="Gene3D" id="3.50.30.30">
    <property type="match status" value="1"/>
</dbReference>
<reference evidence="5 6" key="1">
    <citation type="submission" date="2018-08" db="EMBL/GenBank/DDBJ databases">
        <title>Aphanomyces genome sequencing and annotation.</title>
        <authorList>
            <person name="Minardi D."/>
            <person name="Oidtmann B."/>
            <person name="Van Der Giezen M."/>
            <person name="Studholme D.J."/>
        </authorList>
    </citation>
    <scope>NUCLEOTIDE SEQUENCE [LARGE SCALE GENOMIC DNA]</scope>
    <source>
        <strain evidence="5 6">Kv</strain>
    </source>
</reference>
<feature type="compositionally biased region" description="Polar residues" evidence="2">
    <location>
        <begin position="1"/>
        <end position="25"/>
    </location>
</feature>
<keyword evidence="1" id="KW-0040">ANK repeat</keyword>
<dbReference type="Gene3D" id="3.40.50.1820">
    <property type="entry name" value="alpha/beta hydrolase"/>
    <property type="match status" value="1"/>
</dbReference>
<accession>A0A397B9T8</accession>
<dbReference type="InterPro" id="IPR036770">
    <property type="entry name" value="Ankyrin_rpt-contain_sf"/>
</dbReference>
<dbReference type="InterPro" id="IPR051218">
    <property type="entry name" value="Sec_MonoDiacylglyc_Lipase"/>
</dbReference>
<dbReference type="PANTHER" id="PTHR45856">
    <property type="entry name" value="ALPHA/BETA-HYDROLASES SUPERFAMILY PROTEIN"/>
    <property type="match status" value="1"/>
</dbReference>
<feature type="region of interest" description="Disordered" evidence="2">
    <location>
        <begin position="1"/>
        <end position="30"/>
    </location>
</feature>
<dbReference type="SUPFAM" id="SSF48403">
    <property type="entry name" value="Ankyrin repeat"/>
    <property type="match status" value="1"/>
</dbReference>
<feature type="region of interest" description="Disordered" evidence="2">
    <location>
        <begin position="1101"/>
        <end position="1121"/>
    </location>
</feature>
<feature type="transmembrane region" description="Helical" evidence="3">
    <location>
        <begin position="1371"/>
        <end position="1392"/>
    </location>
</feature>
<dbReference type="VEuPathDB" id="FungiDB:H257_17791"/>
<dbReference type="PANTHER" id="PTHR45856:SF24">
    <property type="entry name" value="FUNGAL LIPASE-LIKE DOMAIN-CONTAINING PROTEIN"/>
    <property type="match status" value="1"/>
</dbReference>
<dbReference type="PROSITE" id="PS50297">
    <property type="entry name" value="ANK_REP_REGION"/>
    <property type="match status" value="2"/>
</dbReference>
<evidence type="ECO:0000259" key="4">
    <source>
        <dbReference type="Pfam" id="PF01764"/>
    </source>
</evidence>
<dbReference type="VEuPathDB" id="FungiDB:H257_17792"/>
<gene>
    <name evidence="5" type="ORF">DYB36_005555</name>
</gene>